<proteinExistence type="predicted"/>
<dbReference type="EMBL" id="JALQCX010000033">
    <property type="protein sequence ID" value="MCK9815881.1"/>
    <property type="molecule type" value="Genomic_DNA"/>
</dbReference>
<reference evidence="2 3" key="2">
    <citation type="journal article" date="2023" name="Plant Pathol.">
        <title>Dismantling and reorganizing Pseudomonas marginalis sensu#lato.</title>
        <authorList>
            <person name="Sawada H."/>
            <person name="Fujikawa T."/>
            <person name="Satou M."/>
        </authorList>
    </citation>
    <scope>NUCLEOTIDE SEQUENCE [LARGE SCALE GENOMIC DNA]</scope>
    <source>
        <strain evidence="2 3">MAFF 302046</strain>
    </source>
</reference>
<accession>A0ABT0JIY0</accession>
<organism evidence="2 3">
    <name type="scientific">Pseudomonas morbosilactucae</name>
    <dbReference type="NCBI Taxonomy" id="2938197"/>
    <lineage>
        <taxon>Bacteria</taxon>
        <taxon>Pseudomonadati</taxon>
        <taxon>Pseudomonadota</taxon>
        <taxon>Gammaproteobacteria</taxon>
        <taxon>Pseudomonadales</taxon>
        <taxon>Pseudomonadaceae</taxon>
        <taxon>Pseudomonas</taxon>
    </lineage>
</organism>
<feature type="region of interest" description="Disordered" evidence="1">
    <location>
        <begin position="353"/>
        <end position="386"/>
    </location>
</feature>
<dbReference type="RefSeq" id="WP_268262631.1">
    <property type="nucleotide sequence ID" value="NZ_JALQCX010000033.1"/>
</dbReference>
<evidence type="ECO:0000313" key="2">
    <source>
        <dbReference type="EMBL" id="MCK9815881.1"/>
    </source>
</evidence>
<feature type="compositionally biased region" description="Basic and acidic residues" evidence="1">
    <location>
        <begin position="354"/>
        <end position="373"/>
    </location>
</feature>
<gene>
    <name evidence="2" type="ORF">M1B35_17545</name>
</gene>
<comment type="caution">
    <text evidence="2">The sequence shown here is derived from an EMBL/GenBank/DDBJ whole genome shotgun (WGS) entry which is preliminary data.</text>
</comment>
<evidence type="ECO:0000256" key="1">
    <source>
        <dbReference type="SAM" id="MobiDB-lite"/>
    </source>
</evidence>
<name>A0ABT0JIY0_9PSED</name>
<protein>
    <recommendedName>
        <fullName evidence="4">TnsE C-terminal domain-containing protein</fullName>
    </recommendedName>
</protein>
<reference evidence="2 3" key="1">
    <citation type="journal article" date="2022" name="Int. J. Syst. Evol. Microbiol.">
        <title>Pseudomonas aegrilactucae sp. nov. and Pseudomonas morbosilactucae sp. nov., pathogens causing bacterial rot of lettuce in Japan.</title>
        <authorList>
            <person name="Sawada H."/>
            <person name="Fujikawa T."/>
            <person name="Satou M."/>
        </authorList>
    </citation>
    <scope>NUCLEOTIDE SEQUENCE [LARGE SCALE GENOMIC DNA]</scope>
    <source>
        <strain evidence="2 3">MAFF 302046</strain>
    </source>
</reference>
<keyword evidence="3" id="KW-1185">Reference proteome</keyword>
<evidence type="ECO:0000313" key="3">
    <source>
        <dbReference type="Proteomes" id="UP001155163"/>
    </source>
</evidence>
<evidence type="ECO:0008006" key="4">
    <source>
        <dbReference type="Google" id="ProtNLM"/>
    </source>
</evidence>
<sequence length="574" mass="66208">MAATVERIDFSYRRPNLRHPDSQVMRLKGDYIVWWYGPIQQNTRPRSIPLAKIYFRRLYEDEPGPFTPVLVPLSSLPHYRIGTIWREGKCISNTRLDKGVFDVDFGEGGWSLTSRGDLLKQDRAHVFHNSEYELKYPQDHGQLLEFKLGSDEHLLIPCTEYFVRAYARNMEVCRAVATLKWSDMMSVLFDAPRRDELRWLVKPARYMRNFDAVFLAHLLYDDHTARCIKHINAQFISRDPSEKIFLKATPWFQGKGKIKCFGKWINDGKTFLCLDLVGTNQPDGDEIEWQTKRFDSSEGQEGGRLVLPRPVRTAEAEEFLSEHSHAEPDGHSETVIVKTPPFEILGAKRKVQKKKEVIQTDRGRLGPRPEEATSHSSGQGTGAGKNIGKLEHAAEGELESRGFLMDIWNAFKSIMADNPDRVTQVNWYTPSKFRDQGLPKAILLQPPVEWPSDDKAGRWWVYLDRATGTRRGLMVLRIQVDGENYFCFEIQPDKPEKPAYAGVLMKSHVASTEEFDEFVRKLCSKVRFVVGRFKHMESFFPPGSKIFKHHRNDAKVLYRSRLINAFKDVGVELK</sequence>
<dbReference type="Proteomes" id="UP001155163">
    <property type="component" value="Unassembled WGS sequence"/>
</dbReference>